<dbReference type="RefSeq" id="WP_034569253.1">
    <property type="nucleotide sequence ID" value="NZ_JQBS01000035.1"/>
</dbReference>
<evidence type="ECO:0000256" key="1">
    <source>
        <dbReference type="ARBA" id="ARBA00006718"/>
    </source>
</evidence>
<protein>
    <recommendedName>
        <fullName evidence="4">FeS cluster biogenesis domain-containing protein</fullName>
    </recommendedName>
</protein>
<gene>
    <name evidence="2" type="ORF">IV74_GL002112</name>
</gene>
<accession>A0A0R2HNR5</accession>
<comment type="caution">
    <text evidence="2">The sequence shown here is derived from an EMBL/GenBank/DDBJ whole genome shotgun (WGS) entry which is preliminary data.</text>
</comment>
<dbReference type="Proteomes" id="UP000051658">
    <property type="component" value="Unassembled WGS sequence"/>
</dbReference>
<dbReference type="SUPFAM" id="SSF89360">
    <property type="entry name" value="HesB-like domain"/>
    <property type="match status" value="1"/>
</dbReference>
<evidence type="ECO:0008006" key="4">
    <source>
        <dbReference type="Google" id="ProtNLM"/>
    </source>
</evidence>
<dbReference type="AlphaFoldDB" id="A0A0R2HNR5"/>
<organism evidence="2 3">
    <name type="scientific">Carnobacterium divergens DSM 20623</name>
    <dbReference type="NCBI Taxonomy" id="1449336"/>
    <lineage>
        <taxon>Bacteria</taxon>
        <taxon>Bacillati</taxon>
        <taxon>Bacillota</taxon>
        <taxon>Bacilli</taxon>
        <taxon>Lactobacillales</taxon>
        <taxon>Carnobacteriaceae</taxon>
        <taxon>Carnobacterium</taxon>
    </lineage>
</organism>
<dbReference type="InterPro" id="IPR035903">
    <property type="entry name" value="HesB-like_dom_sf"/>
</dbReference>
<dbReference type="InterPro" id="IPR008326">
    <property type="entry name" value="PdhI-like"/>
</dbReference>
<dbReference type="PIRSF" id="PIRSF034852">
    <property type="entry name" value="UCP034852"/>
    <property type="match status" value="1"/>
</dbReference>
<evidence type="ECO:0000313" key="2">
    <source>
        <dbReference type="EMBL" id="KRN54528.1"/>
    </source>
</evidence>
<name>A0A0R2HNR5_CARDV</name>
<proteinExistence type="inferred from homology"/>
<dbReference type="GeneID" id="89589102"/>
<evidence type="ECO:0000313" key="3">
    <source>
        <dbReference type="Proteomes" id="UP000051658"/>
    </source>
</evidence>
<comment type="similarity">
    <text evidence="1">Belongs to the HesB/IscA family.</text>
</comment>
<reference evidence="2 3" key="1">
    <citation type="journal article" date="2015" name="Genome Announc.">
        <title>Expanding the biotechnology potential of lactobacilli through comparative genomics of 213 strains and associated genera.</title>
        <authorList>
            <person name="Sun Z."/>
            <person name="Harris H.M."/>
            <person name="McCann A."/>
            <person name="Guo C."/>
            <person name="Argimon S."/>
            <person name="Zhang W."/>
            <person name="Yang X."/>
            <person name="Jeffery I.B."/>
            <person name="Cooney J.C."/>
            <person name="Kagawa T.F."/>
            <person name="Liu W."/>
            <person name="Song Y."/>
            <person name="Salvetti E."/>
            <person name="Wrobel A."/>
            <person name="Rasinkangas P."/>
            <person name="Parkhill J."/>
            <person name="Rea M.C."/>
            <person name="O'Sullivan O."/>
            <person name="Ritari J."/>
            <person name="Douillard F.P."/>
            <person name="Paul Ross R."/>
            <person name="Yang R."/>
            <person name="Briner A.E."/>
            <person name="Felis G.E."/>
            <person name="de Vos W.M."/>
            <person name="Barrangou R."/>
            <person name="Klaenhammer T.R."/>
            <person name="Caufield P.W."/>
            <person name="Cui Y."/>
            <person name="Zhang H."/>
            <person name="O'Toole P.W."/>
        </authorList>
    </citation>
    <scope>NUCLEOTIDE SEQUENCE [LARGE SCALE GENOMIC DNA]</scope>
    <source>
        <strain evidence="2 3">DSM 20623</strain>
    </source>
</reference>
<keyword evidence="3" id="KW-1185">Reference proteome</keyword>
<dbReference type="PATRIC" id="fig|1449336.4.peg.2149"/>
<dbReference type="EMBL" id="JQBS01000035">
    <property type="protein sequence ID" value="KRN54528.1"/>
    <property type="molecule type" value="Genomic_DNA"/>
</dbReference>
<dbReference type="eggNOG" id="COG4841">
    <property type="taxonomic scope" value="Bacteria"/>
</dbReference>
<sequence length="95" mass="10900">MKIEITDTAKKWFEDEVGVSNGTFVRFFGKYGGTSPIQQGFSLGIELVEPRNPLGSTEKEGVTYFVEDGDEWYFSGHDLKVDYDELKDEPIYEYL</sequence>